<evidence type="ECO:0000256" key="1">
    <source>
        <dbReference type="SAM" id="Phobius"/>
    </source>
</evidence>
<keyword evidence="1" id="KW-1133">Transmembrane helix</keyword>
<keyword evidence="3" id="KW-1185">Reference proteome</keyword>
<accession>A0AAP0NWB4</accession>
<dbReference type="Proteomes" id="UP001420932">
    <property type="component" value="Unassembled WGS sequence"/>
</dbReference>
<proteinExistence type="predicted"/>
<dbReference type="EMBL" id="JBBNAF010000008">
    <property type="protein sequence ID" value="KAK9121403.1"/>
    <property type="molecule type" value="Genomic_DNA"/>
</dbReference>
<evidence type="ECO:0000313" key="2">
    <source>
        <dbReference type="EMBL" id="KAK9121403.1"/>
    </source>
</evidence>
<comment type="caution">
    <text evidence="2">The sequence shown here is derived from an EMBL/GenBank/DDBJ whole genome shotgun (WGS) entry which is preliminary data.</text>
</comment>
<feature type="transmembrane region" description="Helical" evidence="1">
    <location>
        <begin position="58"/>
        <end position="75"/>
    </location>
</feature>
<gene>
    <name evidence="2" type="ORF">Syun_019020</name>
</gene>
<protein>
    <submittedName>
        <fullName evidence="2">Uncharacterized protein</fullName>
    </submittedName>
</protein>
<name>A0AAP0NWB4_9MAGN</name>
<organism evidence="2 3">
    <name type="scientific">Stephania yunnanensis</name>
    <dbReference type="NCBI Taxonomy" id="152371"/>
    <lineage>
        <taxon>Eukaryota</taxon>
        <taxon>Viridiplantae</taxon>
        <taxon>Streptophyta</taxon>
        <taxon>Embryophyta</taxon>
        <taxon>Tracheophyta</taxon>
        <taxon>Spermatophyta</taxon>
        <taxon>Magnoliopsida</taxon>
        <taxon>Ranunculales</taxon>
        <taxon>Menispermaceae</taxon>
        <taxon>Menispermoideae</taxon>
        <taxon>Cissampelideae</taxon>
        <taxon>Stephania</taxon>
    </lineage>
</organism>
<sequence>MYMDSQSLSLLAWCPYTSTFGVPGLLALPVAVAELARLDWGEGLWAFTPCCLGLTHRLIVYSFYIHAFLILFILFA</sequence>
<keyword evidence="1" id="KW-0472">Membrane</keyword>
<evidence type="ECO:0000313" key="3">
    <source>
        <dbReference type="Proteomes" id="UP001420932"/>
    </source>
</evidence>
<dbReference type="AlphaFoldDB" id="A0AAP0NWB4"/>
<keyword evidence="1" id="KW-0812">Transmembrane</keyword>
<reference evidence="2 3" key="1">
    <citation type="submission" date="2024-01" db="EMBL/GenBank/DDBJ databases">
        <title>Genome assemblies of Stephania.</title>
        <authorList>
            <person name="Yang L."/>
        </authorList>
    </citation>
    <scope>NUCLEOTIDE SEQUENCE [LARGE SCALE GENOMIC DNA]</scope>
    <source>
        <strain evidence="2">YNDBR</strain>
        <tissue evidence="2">Leaf</tissue>
    </source>
</reference>